<dbReference type="Gene3D" id="3.10.450.50">
    <property type="match status" value="1"/>
</dbReference>
<dbReference type="SUPFAM" id="SSF54427">
    <property type="entry name" value="NTF2-like"/>
    <property type="match status" value="1"/>
</dbReference>
<organism evidence="1 2">
    <name type="scientific">Candidatus Thiodiazotropha taylori</name>
    <dbReference type="NCBI Taxonomy" id="2792791"/>
    <lineage>
        <taxon>Bacteria</taxon>
        <taxon>Pseudomonadati</taxon>
        <taxon>Pseudomonadota</taxon>
        <taxon>Gammaproteobacteria</taxon>
        <taxon>Chromatiales</taxon>
        <taxon>Sedimenticolaceae</taxon>
        <taxon>Candidatus Thiodiazotropha</taxon>
    </lineage>
</organism>
<evidence type="ECO:0000313" key="1">
    <source>
        <dbReference type="EMBL" id="MCG7978419.1"/>
    </source>
</evidence>
<dbReference type="AlphaFoldDB" id="A0A9E4NKD5"/>
<name>A0A9E4NKD5_9GAMM</name>
<sequence length="175" mass="19215">MDIKELSENSLGPFDNLALIRRYFANVKAMDAKTLEGDGFDVGEIMELWHKDGMLRIRGRDSIGEKTFKGAEEISSFYINRTRGVDGALSSNLSKIDVANAKNSEHVVASGIRYIVTKNGEGLQAPFTHNFILNDGKIESLDIHVGKANKSEIAPLGALQIEDMGRLSAMAWMVA</sequence>
<comment type="caution">
    <text evidence="1">The sequence shown here is derived from an EMBL/GenBank/DDBJ whole genome shotgun (WGS) entry which is preliminary data.</text>
</comment>
<accession>A0A9E4NKD5</accession>
<dbReference type="EMBL" id="JAEPCR010000043">
    <property type="protein sequence ID" value="MCG7978419.1"/>
    <property type="molecule type" value="Genomic_DNA"/>
</dbReference>
<reference evidence="1" key="1">
    <citation type="journal article" date="2021" name="Proc. Natl. Acad. Sci. U.S.A.">
        <title>Global biogeography of chemosynthetic symbionts reveals both localized and globally distributed symbiont groups. .</title>
        <authorList>
            <person name="Osvatic J.T."/>
            <person name="Wilkins L.G.E."/>
            <person name="Leibrecht L."/>
            <person name="Leray M."/>
            <person name="Zauner S."/>
            <person name="Polzin J."/>
            <person name="Camacho Y."/>
            <person name="Gros O."/>
            <person name="van Gils J.A."/>
            <person name="Eisen J.A."/>
            <person name="Petersen J.M."/>
            <person name="Yuen B."/>
        </authorList>
    </citation>
    <scope>NUCLEOTIDE SEQUENCE</scope>
    <source>
        <strain evidence="1">MAGclacostrist055</strain>
    </source>
</reference>
<dbReference type="Proteomes" id="UP000886674">
    <property type="component" value="Unassembled WGS sequence"/>
</dbReference>
<evidence type="ECO:0000313" key="2">
    <source>
        <dbReference type="Proteomes" id="UP000886674"/>
    </source>
</evidence>
<protein>
    <submittedName>
        <fullName evidence="1">Uncharacterized protein</fullName>
    </submittedName>
</protein>
<dbReference type="InterPro" id="IPR032710">
    <property type="entry name" value="NTF2-like_dom_sf"/>
</dbReference>
<gene>
    <name evidence="1" type="ORF">JAY77_09785</name>
</gene>
<proteinExistence type="predicted"/>